<organism evidence="1 2">
    <name type="scientific">Romeriopsis navalis LEGE 11480</name>
    <dbReference type="NCBI Taxonomy" id="2777977"/>
    <lineage>
        <taxon>Bacteria</taxon>
        <taxon>Bacillati</taxon>
        <taxon>Cyanobacteriota</taxon>
        <taxon>Cyanophyceae</taxon>
        <taxon>Leptolyngbyales</taxon>
        <taxon>Leptolyngbyaceae</taxon>
        <taxon>Romeriopsis</taxon>
        <taxon>Romeriopsis navalis</taxon>
    </lineage>
</organism>
<comment type="caution">
    <text evidence="1">The sequence shown here is derived from an EMBL/GenBank/DDBJ whole genome shotgun (WGS) entry which is preliminary data.</text>
</comment>
<dbReference type="RefSeq" id="WP_264326957.1">
    <property type="nucleotide sequence ID" value="NZ_JADEXQ010000090.1"/>
</dbReference>
<evidence type="ECO:0000313" key="2">
    <source>
        <dbReference type="Proteomes" id="UP000625316"/>
    </source>
</evidence>
<evidence type="ECO:0000313" key="1">
    <source>
        <dbReference type="EMBL" id="MBE9032136.1"/>
    </source>
</evidence>
<sequence>MVKTLLRWTLLTSTIATVTIGLNLAMSGYSVAQPEILALKSDQTMALEGTASGPKRDKTCAGFIAKEANHYVKINQASNLNFTLEGAEDATLLIIGKDNQRFCVQADPVSKGKITIPGRWSTGQYEVFIGSRSGNKSAYKLTIGPLEI</sequence>
<accession>A0A928VP67</accession>
<reference evidence="1" key="1">
    <citation type="submission" date="2020-10" db="EMBL/GenBank/DDBJ databases">
        <authorList>
            <person name="Castelo-Branco R."/>
            <person name="Eusebio N."/>
            <person name="Adriana R."/>
            <person name="Vieira A."/>
            <person name="Brugerolle De Fraissinette N."/>
            <person name="Rezende De Castro R."/>
            <person name="Schneider M.P."/>
            <person name="Vasconcelos V."/>
            <person name="Leao P.N."/>
        </authorList>
    </citation>
    <scope>NUCLEOTIDE SEQUENCE</scope>
    <source>
        <strain evidence="1">LEGE 11480</strain>
    </source>
</reference>
<proteinExistence type="predicted"/>
<keyword evidence="2" id="KW-1185">Reference proteome</keyword>
<dbReference type="AlphaFoldDB" id="A0A928VP67"/>
<name>A0A928VP67_9CYAN</name>
<protein>
    <submittedName>
        <fullName evidence="1">Uncharacterized protein</fullName>
    </submittedName>
</protein>
<gene>
    <name evidence="1" type="ORF">IQ266_20565</name>
</gene>
<dbReference type="Proteomes" id="UP000625316">
    <property type="component" value="Unassembled WGS sequence"/>
</dbReference>
<dbReference type="EMBL" id="JADEXQ010000090">
    <property type="protein sequence ID" value="MBE9032136.1"/>
    <property type="molecule type" value="Genomic_DNA"/>
</dbReference>